<feature type="transmembrane region" description="Helical" evidence="1">
    <location>
        <begin position="61"/>
        <end position="82"/>
    </location>
</feature>
<feature type="transmembrane region" description="Helical" evidence="1">
    <location>
        <begin position="182"/>
        <end position="201"/>
    </location>
</feature>
<sequence>MKLLFVLYCIFLVIFYFWIDYAILTDLVFFEFYSDKFSESRVYELLDFRKEWLWVTYPIKLMIQLIALNIPAMLIYLGLYLAKYEISYKKVFGVVLISEFVFFIPLLIKIIWFSFHPVSMEAVRLFSPLSLFSLFDPESLQEWLFYPLKVLNIFEVIYWILLAFLLAKYLKSSLDSMLKIVLGYYVSFFFCWVVFVMFISLGNS</sequence>
<keyword evidence="1" id="KW-0472">Membrane</keyword>
<evidence type="ECO:0008006" key="4">
    <source>
        <dbReference type="Google" id="ProtNLM"/>
    </source>
</evidence>
<comment type="caution">
    <text evidence="2">The sequence shown here is derived from an EMBL/GenBank/DDBJ whole genome shotgun (WGS) entry which is preliminary data.</text>
</comment>
<keyword evidence="1" id="KW-0812">Transmembrane</keyword>
<keyword evidence="1" id="KW-1133">Transmembrane helix</keyword>
<feature type="transmembrane region" description="Helical" evidence="1">
    <location>
        <begin position="5"/>
        <end position="24"/>
    </location>
</feature>
<feature type="transmembrane region" description="Helical" evidence="1">
    <location>
        <begin position="94"/>
        <end position="115"/>
    </location>
</feature>
<feature type="transmembrane region" description="Helical" evidence="1">
    <location>
        <begin position="150"/>
        <end position="170"/>
    </location>
</feature>
<reference evidence="2 3" key="1">
    <citation type="submission" date="2023-08" db="EMBL/GenBank/DDBJ databases">
        <title>Draft genome sequence of Algoriphagus taiwanensis.</title>
        <authorList>
            <person name="Takatani N."/>
            <person name="Hosokawa M."/>
            <person name="Sawabe T."/>
        </authorList>
    </citation>
    <scope>NUCLEOTIDE SEQUENCE [LARGE SCALE GENOMIC DNA]</scope>
    <source>
        <strain evidence="2 3">JCM 19755</strain>
    </source>
</reference>
<gene>
    <name evidence="2" type="ORF">Ataiwa_16880</name>
</gene>
<name>A0ABQ6PZN9_9BACT</name>
<evidence type="ECO:0000313" key="2">
    <source>
        <dbReference type="EMBL" id="GMQ33416.1"/>
    </source>
</evidence>
<dbReference type="Proteomes" id="UP001307705">
    <property type="component" value="Unassembled WGS sequence"/>
</dbReference>
<protein>
    <recommendedName>
        <fullName evidence="4">Yip1 domain-containing protein</fullName>
    </recommendedName>
</protein>
<evidence type="ECO:0000256" key="1">
    <source>
        <dbReference type="SAM" id="Phobius"/>
    </source>
</evidence>
<keyword evidence="3" id="KW-1185">Reference proteome</keyword>
<organism evidence="2 3">
    <name type="scientific">Algoriphagus taiwanensis</name>
    <dbReference type="NCBI Taxonomy" id="1445656"/>
    <lineage>
        <taxon>Bacteria</taxon>
        <taxon>Pseudomonadati</taxon>
        <taxon>Bacteroidota</taxon>
        <taxon>Cytophagia</taxon>
        <taxon>Cytophagales</taxon>
        <taxon>Cyclobacteriaceae</taxon>
        <taxon>Algoriphagus</taxon>
    </lineage>
</organism>
<accession>A0ABQ6PZN9</accession>
<dbReference type="EMBL" id="BTPE01000005">
    <property type="protein sequence ID" value="GMQ33416.1"/>
    <property type="molecule type" value="Genomic_DNA"/>
</dbReference>
<proteinExistence type="predicted"/>
<evidence type="ECO:0000313" key="3">
    <source>
        <dbReference type="Proteomes" id="UP001307705"/>
    </source>
</evidence>